<gene>
    <name evidence="3" type="primary">rpsP</name>
    <name evidence="5" type="ORF">Tsumi_07770</name>
</gene>
<dbReference type="HAMAP" id="MF_00385">
    <property type="entry name" value="Ribosomal_bS16"/>
    <property type="match status" value="1"/>
</dbReference>
<dbReference type="SUPFAM" id="SSF54565">
    <property type="entry name" value="Ribosomal protein S16"/>
    <property type="match status" value="1"/>
</dbReference>
<reference evidence="5 6" key="1">
    <citation type="journal article" date="2025" name="Int. J. Syst. Evol. Microbiol.">
        <title>Desulfovibrio falkowii sp. nov., Porphyromonas miyakawae sp. nov., Mediterraneibacter flintii sp. nov. and Owariibacterium komagatae gen. nov., sp. nov., isolated from human faeces.</title>
        <authorList>
            <person name="Hamaguchi T."/>
            <person name="Ohara M."/>
            <person name="Hisatomi A."/>
            <person name="Sekiguchi K."/>
            <person name="Takeda J.I."/>
            <person name="Ueyama J."/>
            <person name="Ito M."/>
            <person name="Nishiwaki H."/>
            <person name="Ogi T."/>
            <person name="Hirayama M."/>
            <person name="Ohkuma M."/>
            <person name="Sakamoto M."/>
            <person name="Ohno K."/>
        </authorList>
    </citation>
    <scope>NUCLEOTIDE SEQUENCE [LARGE SCALE GENOMIC DNA]</scope>
    <source>
        <strain evidence="5 6">13CB11C</strain>
    </source>
</reference>
<evidence type="ECO:0000256" key="2">
    <source>
        <dbReference type="ARBA" id="ARBA00023274"/>
    </source>
</evidence>
<dbReference type="PANTHER" id="PTHR12919:SF20">
    <property type="entry name" value="SMALL RIBOSOMAL SUBUNIT PROTEIN BS16M"/>
    <property type="match status" value="1"/>
</dbReference>
<dbReference type="PANTHER" id="PTHR12919">
    <property type="entry name" value="30S RIBOSOMAL PROTEIN S16"/>
    <property type="match status" value="1"/>
</dbReference>
<keyword evidence="1 3" id="KW-0689">Ribosomal protein</keyword>
<feature type="compositionally biased region" description="Low complexity" evidence="4">
    <location>
        <begin position="170"/>
        <end position="189"/>
    </location>
</feature>
<keyword evidence="6" id="KW-1185">Reference proteome</keyword>
<feature type="region of interest" description="Disordered" evidence="4">
    <location>
        <begin position="114"/>
        <end position="197"/>
    </location>
</feature>
<dbReference type="InterPro" id="IPR000307">
    <property type="entry name" value="Ribosomal_bS16"/>
</dbReference>
<evidence type="ECO:0000313" key="5">
    <source>
        <dbReference type="EMBL" id="GAB1251673.1"/>
    </source>
</evidence>
<comment type="similarity">
    <text evidence="3">Belongs to the bacterial ribosomal protein bS16 family.</text>
</comment>
<comment type="caution">
    <text evidence="5">The sequence shown here is derived from an EMBL/GenBank/DDBJ whole genome shotgun (WGS) entry which is preliminary data.</text>
</comment>
<evidence type="ECO:0000256" key="4">
    <source>
        <dbReference type="SAM" id="MobiDB-lite"/>
    </source>
</evidence>
<dbReference type="EMBL" id="BAAFSF010000001">
    <property type="protein sequence ID" value="GAB1251673.1"/>
    <property type="molecule type" value="Genomic_DNA"/>
</dbReference>
<keyword evidence="2 3" id="KW-0687">Ribonucleoprotein</keyword>
<accession>A0ABQ0E1U6</accession>
<dbReference type="Pfam" id="PF00886">
    <property type="entry name" value="Ribosomal_S16"/>
    <property type="match status" value="1"/>
</dbReference>
<protein>
    <recommendedName>
        <fullName evidence="3">Small ribosomal subunit protein bS16</fullName>
    </recommendedName>
</protein>
<sequence>MATKIRLQRHGRKGYPFYQIVVADSRAPRDGKFIERIGTYNPNTNPATVDLKFDRALYWLTVGAQPTDTARNILSREGVLLKKHLLGGVRKGAFDEAVAEQRFEAWKEKRQQRLDTVRSKDEAAKREEEKKRLAAEEEINRKNEELIAERKRAEEKAKEEEEAAKRAAEAEALSAEVAPAEEPAAAPEAEATEATEA</sequence>
<organism evidence="5 6">
    <name type="scientific">Porphyromonas miyakawae</name>
    <dbReference type="NCBI Taxonomy" id="3137470"/>
    <lineage>
        <taxon>Bacteria</taxon>
        <taxon>Pseudomonadati</taxon>
        <taxon>Bacteroidota</taxon>
        <taxon>Bacteroidia</taxon>
        <taxon>Bacteroidales</taxon>
        <taxon>Porphyromonadaceae</taxon>
        <taxon>Porphyromonas</taxon>
    </lineage>
</organism>
<dbReference type="Gene3D" id="3.30.1320.10">
    <property type="match status" value="1"/>
</dbReference>
<evidence type="ECO:0000256" key="1">
    <source>
        <dbReference type="ARBA" id="ARBA00022980"/>
    </source>
</evidence>
<dbReference type="InterPro" id="IPR023803">
    <property type="entry name" value="Ribosomal_bS16_dom_sf"/>
</dbReference>
<evidence type="ECO:0000313" key="6">
    <source>
        <dbReference type="Proteomes" id="UP001628220"/>
    </source>
</evidence>
<dbReference type="NCBIfam" id="TIGR00002">
    <property type="entry name" value="S16"/>
    <property type="match status" value="1"/>
</dbReference>
<proteinExistence type="inferred from homology"/>
<dbReference type="NCBIfam" id="NF011094">
    <property type="entry name" value="PRK14521.1"/>
    <property type="match status" value="1"/>
</dbReference>
<evidence type="ECO:0000256" key="3">
    <source>
        <dbReference type="HAMAP-Rule" id="MF_00385"/>
    </source>
</evidence>
<name>A0ABQ0E1U6_9PORP</name>
<feature type="compositionally biased region" description="Basic and acidic residues" evidence="4">
    <location>
        <begin position="114"/>
        <end position="169"/>
    </location>
</feature>
<dbReference type="RefSeq" id="WP_411915477.1">
    <property type="nucleotide sequence ID" value="NZ_BAAFSF010000001.1"/>
</dbReference>
<dbReference type="Proteomes" id="UP001628220">
    <property type="component" value="Unassembled WGS sequence"/>
</dbReference>